<reference evidence="13" key="1">
    <citation type="submission" date="2017-08" db="EMBL/GenBank/DDBJ databases">
        <title>A dynamic microbial community with high functional redundancy inhabits the cold, oxic subseafloor aquifer.</title>
        <authorList>
            <person name="Tully B.J."/>
            <person name="Wheat C.G."/>
            <person name="Glazer B.T."/>
            <person name="Huber J.A."/>
        </authorList>
    </citation>
    <scope>NUCLEOTIDE SEQUENCE [LARGE SCALE GENOMIC DNA]</scope>
</reference>
<proteinExistence type="predicted"/>
<evidence type="ECO:0000256" key="7">
    <source>
        <dbReference type="ARBA" id="ARBA00023145"/>
    </source>
</evidence>
<dbReference type="PANTHER" id="PTHR33866">
    <property type="entry name" value="S-ADENOSYLMETHIONINE DECARBOXYLASE PROENZYME"/>
    <property type="match status" value="1"/>
</dbReference>
<keyword evidence="9" id="KW-0704">Schiff base</keyword>
<dbReference type="Gene3D" id="3.30.360.110">
    <property type="entry name" value="S-adenosylmethionine decarboxylase domain"/>
    <property type="match status" value="1"/>
</dbReference>
<dbReference type="InterPro" id="IPR042286">
    <property type="entry name" value="AdoMetDC_C"/>
</dbReference>
<comment type="caution">
    <text evidence="12">The sequence shown here is derived from an EMBL/GenBank/DDBJ whole genome shotgun (WGS) entry which is preliminary data.</text>
</comment>
<evidence type="ECO:0000256" key="8">
    <source>
        <dbReference type="ARBA" id="ARBA00023239"/>
    </source>
</evidence>
<feature type="signal peptide" evidence="11">
    <location>
        <begin position="1"/>
        <end position="23"/>
    </location>
</feature>
<keyword evidence="7" id="KW-0865">Zymogen</keyword>
<protein>
    <submittedName>
        <fullName evidence="12">Adenosylmethionine decarboxylase</fullName>
    </submittedName>
</protein>
<dbReference type="SUPFAM" id="SSF56276">
    <property type="entry name" value="S-adenosylmethionine decarboxylase"/>
    <property type="match status" value="1"/>
</dbReference>
<keyword evidence="6" id="KW-0620">Polyamine biosynthesis</keyword>
<dbReference type="InterPro" id="IPR016067">
    <property type="entry name" value="S-AdoMet_deCO2ase_core"/>
</dbReference>
<evidence type="ECO:0000313" key="13">
    <source>
        <dbReference type="Proteomes" id="UP000217838"/>
    </source>
</evidence>
<dbReference type="PANTHER" id="PTHR33866:SF2">
    <property type="entry name" value="S-ADENOSYLMETHIONINE DECARBOXYLASE PROENZYME"/>
    <property type="match status" value="1"/>
</dbReference>
<comment type="cofactor">
    <cofactor evidence="1">
        <name>pyruvate</name>
        <dbReference type="ChEBI" id="CHEBI:15361"/>
    </cofactor>
</comment>
<dbReference type="AlphaFoldDB" id="A0A2A4YF12"/>
<evidence type="ECO:0000256" key="2">
    <source>
        <dbReference type="ARBA" id="ARBA00022691"/>
    </source>
</evidence>
<feature type="chain" id="PRO_5012201614" evidence="11">
    <location>
        <begin position="24"/>
        <end position="143"/>
    </location>
</feature>
<keyword evidence="8" id="KW-0456">Lyase</keyword>
<evidence type="ECO:0000313" key="12">
    <source>
        <dbReference type="EMBL" id="PCI93314.1"/>
    </source>
</evidence>
<dbReference type="EMBL" id="NVUU01000065">
    <property type="protein sequence ID" value="PCI93314.1"/>
    <property type="molecule type" value="Genomic_DNA"/>
</dbReference>
<evidence type="ECO:0000256" key="6">
    <source>
        <dbReference type="ARBA" id="ARBA00023115"/>
    </source>
</evidence>
<keyword evidence="4" id="KW-0068">Autocatalytic cleavage</keyword>
<gene>
    <name evidence="12" type="primary">speD</name>
    <name evidence="12" type="ORF">COB11_05525</name>
</gene>
<evidence type="ECO:0000256" key="5">
    <source>
        <dbReference type="ARBA" id="ARBA00023066"/>
    </source>
</evidence>
<dbReference type="InterPro" id="IPR003826">
    <property type="entry name" value="AdoMetDC_fam_prok"/>
</dbReference>
<organism evidence="12 13">
    <name type="scientific">Aerophobetes bacterium</name>
    <dbReference type="NCBI Taxonomy" id="2030807"/>
    <lineage>
        <taxon>Bacteria</taxon>
        <taxon>Candidatus Aerophobota</taxon>
    </lineage>
</organism>
<dbReference type="GO" id="GO:0004014">
    <property type="term" value="F:adenosylmethionine decarboxylase activity"/>
    <property type="evidence" value="ECO:0007669"/>
    <property type="project" value="InterPro"/>
</dbReference>
<dbReference type="InterPro" id="IPR017716">
    <property type="entry name" value="S-AdoMet_deCOase_pro-enz"/>
</dbReference>
<dbReference type="InterPro" id="IPR042284">
    <property type="entry name" value="AdoMetDC_N"/>
</dbReference>
<evidence type="ECO:0000256" key="10">
    <source>
        <dbReference type="ARBA" id="ARBA00023317"/>
    </source>
</evidence>
<keyword evidence="3" id="KW-0210">Decarboxylase</keyword>
<sequence>MKTLHHLFLLCFFCMFFNSFIFADDLQDKDFEFVGRHFIASYYDCDPKVLDHVKHLKEALCKAIEESGASLLNMTVHKFNPHGVTLVALLSESHATIHTYPEHRACFVDLFTCGTTCSSENFHRVLSEALLAKNSKTMVLNRE</sequence>
<dbReference type="Pfam" id="PF02675">
    <property type="entry name" value="AdoMet_dc"/>
    <property type="match status" value="1"/>
</dbReference>
<dbReference type="GO" id="GO:0008295">
    <property type="term" value="P:spermidine biosynthetic process"/>
    <property type="evidence" value="ECO:0007669"/>
    <property type="project" value="UniProtKB-KW"/>
</dbReference>
<evidence type="ECO:0000256" key="9">
    <source>
        <dbReference type="ARBA" id="ARBA00023270"/>
    </source>
</evidence>
<keyword evidence="10" id="KW-0670">Pyruvate</keyword>
<dbReference type="NCBIfam" id="TIGR03330">
    <property type="entry name" value="SAM_DCase_Bsu"/>
    <property type="match status" value="1"/>
</dbReference>
<evidence type="ECO:0000256" key="1">
    <source>
        <dbReference type="ARBA" id="ARBA00001928"/>
    </source>
</evidence>
<keyword evidence="11" id="KW-0732">Signal</keyword>
<dbReference type="Proteomes" id="UP000217838">
    <property type="component" value="Unassembled WGS sequence"/>
</dbReference>
<evidence type="ECO:0000256" key="4">
    <source>
        <dbReference type="ARBA" id="ARBA00022813"/>
    </source>
</evidence>
<accession>A0A2A4YF12</accession>
<dbReference type="GO" id="GO:0005829">
    <property type="term" value="C:cytosol"/>
    <property type="evidence" value="ECO:0007669"/>
    <property type="project" value="TreeGrafter"/>
</dbReference>
<dbReference type="Gene3D" id="3.30.160.750">
    <property type="match status" value="1"/>
</dbReference>
<name>A0A2A4YF12_UNCAE</name>
<evidence type="ECO:0000256" key="11">
    <source>
        <dbReference type="SAM" id="SignalP"/>
    </source>
</evidence>
<evidence type="ECO:0000256" key="3">
    <source>
        <dbReference type="ARBA" id="ARBA00022793"/>
    </source>
</evidence>
<keyword evidence="2" id="KW-0949">S-adenosyl-L-methionine</keyword>
<keyword evidence="5" id="KW-0745">Spermidine biosynthesis</keyword>